<name>A0AA36DD62_9BILA</name>
<keyword evidence="8" id="KW-1185">Reference proteome</keyword>
<feature type="transmembrane region" description="Helical" evidence="5">
    <location>
        <begin position="286"/>
        <end position="308"/>
    </location>
</feature>
<evidence type="ECO:0000256" key="3">
    <source>
        <dbReference type="ARBA" id="ARBA00022989"/>
    </source>
</evidence>
<evidence type="ECO:0000256" key="1">
    <source>
        <dbReference type="ARBA" id="ARBA00004370"/>
    </source>
</evidence>
<evidence type="ECO:0000259" key="6">
    <source>
        <dbReference type="PROSITE" id="PS50262"/>
    </source>
</evidence>
<accession>A0AA36DD62</accession>
<organism evidence="7 8">
    <name type="scientific">Mesorhabditis spiculigera</name>
    <dbReference type="NCBI Taxonomy" id="96644"/>
    <lineage>
        <taxon>Eukaryota</taxon>
        <taxon>Metazoa</taxon>
        <taxon>Ecdysozoa</taxon>
        <taxon>Nematoda</taxon>
        <taxon>Chromadorea</taxon>
        <taxon>Rhabditida</taxon>
        <taxon>Rhabditina</taxon>
        <taxon>Rhabditomorpha</taxon>
        <taxon>Rhabditoidea</taxon>
        <taxon>Rhabditidae</taxon>
        <taxon>Mesorhabditinae</taxon>
        <taxon>Mesorhabditis</taxon>
    </lineage>
</organism>
<feature type="domain" description="G-protein coupled receptors family 1 profile" evidence="6">
    <location>
        <begin position="27"/>
        <end position="306"/>
    </location>
</feature>
<feature type="non-terminal residue" evidence="7">
    <location>
        <position position="1"/>
    </location>
</feature>
<keyword evidence="3 5" id="KW-1133">Transmembrane helix</keyword>
<feature type="transmembrane region" description="Helical" evidence="5">
    <location>
        <begin position="133"/>
        <end position="151"/>
    </location>
</feature>
<evidence type="ECO:0000256" key="5">
    <source>
        <dbReference type="SAM" id="Phobius"/>
    </source>
</evidence>
<feature type="transmembrane region" description="Helical" evidence="5">
    <location>
        <begin position="198"/>
        <end position="222"/>
    </location>
</feature>
<dbReference type="Gene3D" id="1.20.1070.10">
    <property type="entry name" value="Rhodopsin 7-helix transmembrane proteins"/>
    <property type="match status" value="1"/>
</dbReference>
<dbReference type="InterPro" id="IPR000276">
    <property type="entry name" value="GPCR_Rhodpsn"/>
</dbReference>
<feature type="transmembrane region" description="Helical" evidence="5">
    <location>
        <begin position="12"/>
        <end position="35"/>
    </location>
</feature>
<dbReference type="PANTHER" id="PTHR46895">
    <property type="entry name" value="PROTEIN CBG20548-RELATED"/>
    <property type="match status" value="1"/>
</dbReference>
<feature type="transmembrane region" description="Helical" evidence="5">
    <location>
        <begin position="47"/>
        <end position="64"/>
    </location>
</feature>
<dbReference type="AlphaFoldDB" id="A0AA36DD62"/>
<dbReference type="CDD" id="cd14978">
    <property type="entry name" value="7tmA_FMRFamide_R-like"/>
    <property type="match status" value="1"/>
</dbReference>
<evidence type="ECO:0000313" key="8">
    <source>
        <dbReference type="Proteomes" id="UP001177023"/>
    </source>
</evidence>
<gene>
    <name evidence="7" type="ORF">MSPICULIGERA_LOCUS23134</name>
</gene>
<feature type="transmembrane region" description="Helical" evidence="5">
    <location>
        <begin position="96"/>
        <end position="113"/>
    </location>
</feature>
<protein>
    <recommendedName>
        <fullName evidence="6">G-protein coupled receptors family 1 profile domain-containing protein</fullName>
    </recommendedName>
</protein>
<dbReference type="GO" id="GO:0004930">
    <property type="term" value="F:G protein-coupled receptor activity"/>
    <property type="evidence" value="ECO:0007669"/>
    <property type="project" value="InterPro"/>
</dbReference>
<feature type="transmembrane region" description="Helical" evidence="5">
    <location>
        <begin position="249"/>
        <end position="274"/>
    </location>
</feature>
<dbReference type="PANTHER" id="PTHR46895:SF3">
    <property type="entry name" value="G-PROTEIN COUPLED RECEPTOR F59B2.13-RELATED"/>
    <property type="match status" value="1"/>
</dbReference>
<keyword evidence="2 5" id="KW-0812">Transmembrane</keyword>
<dbReference type="GO" id="GO:0016020">
    <property type="term" value="C:membrane"/>
    <property type="evidence" value="ECO:0007669"/>
    <property type="project" value="UniProtKB-SubCell"/>
</dbReference>
<keyword evidence="4 5" id="KW-0472">Membrane</keyword>
<dbReference type="SUPFAM" id="SSF81321">
    <property type="entry name" value="Family A G protein-coupled receptor-like"/>
    <property type="match status" value="1"/>
</dbReference>
<reference evidence="7" key="1">
    <citation type="submission" date="2023-06" db="EMBL/GenBank/DDBJ databases">
        <authorList>
            <person name="Delattre M."/>
        </authorList>
    </citation>
    <scope>NUCLEOTIDE SEQUENCE</scope>
    <source>
        <strain evidence="7">AF72</strain>
    </source>
</reference>
<dbReference type="PRINTS" id="PR00237">
    <property type="entry name" value="GPCRRHODOPSN"/>
</dbReference>
<dbReference type="PROSITE" id="PS50262">
    <property type="entry name" value="G_PROTEIN_RECEP_F1_2"/>
    <property type="match status" value="1"/>
</dbReference>
<sequence length="431" mass="48507">MVLNTDELSRILFGYVVPIVVVFGISGNLLNLTVLLAKKLRTRSNTLLAYLAMIDIIFLLSFLPDAMANHQTFEMDFFFRKFYHYSTTYRLHAQNWFSAAAIWLILIICADRLIGIRNPLSSRIHSKFMAPRFIAAATIIFTGILTSHYHLNFVCKSRTFCNGTQFHGICRPLDSKSWFSGERPPEAWQLFAKYSLEVQALVIVFLPVLLVVLSNGLLLWTLRQRTQFLKMGAVSAEMTSNQMKKEQRVTFTVCAIVTCFSITQAPSAFVPVWIAVSGQTQADFSTATIITSTMVILGKALNFILFCLSSANFRQRLLFRTKELATNSAIKTNLQASTKWLSVDFKSLSRPGSRPVSRPSSRLSLWPMDAGYEPVHNFSHSPVHGCARAAMFRRRSTAGHAYMPGRVRSAPRLDALDEILPIARVTSSNRV</sequence>
<comment type="subcellular location">
    <subcellularLocation>
        <location evidence="1">Membrane</location>
    </subcellularLocation>
</comment>
<proteinExistence type="predicted"/>
<evidence type="ECO:0000256" key="4">
    <source>
        <dbReference type="ARBA" id="ARBA00023136"/>
    </source>
</evidence>
<dbReference type="Pfam" id="PF00001">
    <property type="entry name" value="7tm_1"/>
    <property type="match status" value="1"/>
</dbReference>
<evidence type="ECO:0000256" key="2">
    <source>
        <dbReference type="ARBA" id="ARBA00022692"/>
    </source>
</evidence>
<dbReference type="Proteomes" id="UP001177023">
    <property type="component" value="Unassembled WGS sequence"/>
</dbReference>
<dbReference type="InterPro" id="IPR017452">
    <property type="entry name" value="GPCR_Rhodpsn_7TM"/>
</dbReference>
<evidence type="ECO:0000313" key="7">
    <source>
        <dbReference type="EMBL" id="CAJ0585102.1"/>
    </source>
</evidence>
<dbReference type="EMBL" id="CATQJA010002702">
    <property type="protein sequence ID" value="CAJ0585102.1"/>
    <property type="molecule type" value="Genomic_DNA"/>
</dbReference>
<comment type="caution">
    <text evidence="7">The sequence shown here is derived from an EMBL/GenBank/DDBJ whole genome shotgun (WGS) entry which is preliminary data.</text>
</comment>